<evidence type="ECO:0000256" key="5">
    <source>
        <dbReference type="ARBA" id="ARBA00022837"/>
    </source>
</evidence>
<dbReference type="Gene3D" id="1.10.238.10">
    <property type="entry name" value="EF-hand"/>
    <property type="match status" value="1"/>
</dbReference>
<dbReference type="OrthoDB" id="191686at2759"/>
<dbReference type="PROSITE" id="PS50222">
    <property type="entry name" value="EF_HAND_2"/>
    <property type="match status" value="3"/>
</dbReference>
<accession>E4XY70</accession>
<evidence type="ECO:0000256" key="6">
    <source>
        <dbReference type="ARBA" id="ARBA00023288"/>
    </source>
</evidence>
<dbReference type="InParanoid" id="E4XY70"/>
<feature type="domain" description="EF-hand" evidence="8">
    <location>
        <begin position="96"/>
        <end position="131"/>
    </location>
</feature>
<evidence type="ECO:0000256" key="2">
    <source>
        <dbReference type="ARBA" id="ARBA00022707"/>
    </source>
</evidence>
<evidence type="ECO:0000259" key="8">
    <source>
        <dbReference type="PROSITE" id="PS50222"/>
    </source>
</evidence>
<evidence type="ECO:0000256" key="3">
    <source>
        <dbReference type="ARBA" id="ARBA00022723"/>
    </source>
</evidence>
<keyword evidence="2" id="KW-0519">Myristate</keyword>
<dbReference type="CDD" id="cd00051">
    <property type="entry name" value="EFh"/>
    <property type="match status" value="2"/>
</dbReference>
<dbReference type="PRINTS" id="PR00450">
    <property type="entry name" value="RECOVERIN"/>
</dbReference>
<keyword evidence="5" id="KW-0106">Calcium</keyword>
<dbReference type="Proteomes" id="UP000001307">
    <property type="component" value="Unassembled WGS sequence"/>
</dbReference>
<dbReference type="GO" id="GO:0008048">
    <property type="term" value="F:calcium sensitive guanylate cyclase activator activity"/>
    <property type="evidence" value="ECO:0007669"/>
    <property type="project" value="TreeGrafter"/>
</dbReference>
<evidence type="ECO:0000256" key="1">
    <source>
        <dbReference type="ARBA" id="ARBA00006049"/>
    </source>
</evidence>
<dbReference type="GO" id="GO:0014069">
    <property type="term" value="C:postsynaptic density"/>
    <property type="evidence" value="ECO:0007669"/>
    <property type="project" value="UniProtKB-SubCell"/>
</dbReference>
<protein>
    <recommendedName>
        <fullName evidence="7">Neuronal calcium sensor 1</fullName>
    </recommendedName>
</protein>
<dbReference type="FunFam" id="1.10.238.10:FF:000009">
    <property type="entry name" value="Visinin-like protein 1"/>
    <property type="match status" value="1"/>
</dbReference>
<dbReference type="Pfam" id="PF00036">
    <property type="entry name" value="EF-hand_1"/>
    <property type="match status" value="1"/>
</dbReference>
<dbReference type="InterPro" id="IPR011992">
    <property type="entry name" value="EF-hand-dom_pair"/>
</dbReference>
<dbReference type="SMART" id="SM00054">
    <property type="entry name" value="EFh"/>
    <property type="match status" value="3"/>
</dbReference>
<dbReference type="InterPro" id="IPR002048">
    <property type="entry name" value="EF_hand_dom"/>
</dbReference>
<evidence type="ECO:0000256" key="7">
    <source>
        <dbReference type="ARBA" id="ARBA00039972"/>
    </source>
</evidence>
<dbReference type="PROSITE" id="PS00018">
    <property type="entry name" value="EF_HAND_1"/>
    <property type="match status" value="2"/>
</dbReference>
<comment type="similarity">
    <text evidence="1">Belongs to the recoverin family.</text>
</comment>
<name>E4XY70_OIKDI</name>
<dbReference type="GO" id="GO:0005509">
    <property type="term" value="F:calcium ion binding"/>
    <property type="evidence" value="ECO:0007669"/>
    <property type="project" value="InterPro"/>
</dbReference>
<feature type="domain" description="EF-hand" evidence="8">
    <location>
        <begin position="144"/>
        <end position="179"/>
    </location>
</feature>
<keyword evidence="10" id="KW-1185">Reference proteome</keyword>
<feature type="domain" description="EF-hand" evidence="8">
    <location>
        <begin position="60"/>
        <end position="95"/>
    </location>
</feature>
<evidence type="ECO:0000256" key="4">
    <source>
        <dbReference type="ARBA" id="ARBA00022737"/>
    </source>
</evidence>
<sequence>MGASKSKLSKKQIDELSRITFFSEEEIKIWFAGFQKDCPTGKLSKSEFAEIYQSFFPNGDARVFAKFVFNVFDRNGDGSIEFSEFLQALSITSRGNVDEKLEWAFKLYDLDNSGGITKDEMLEIVQAIFSMLGEDDRFAQNSLSPELRVERIFSKMDVNGDGELSKEEFLNGAKNDKSICKALSLYDDLRRQIV</sequence>
<keyword evidence="3" id="KW-0479">Metal-binding</keyword>
<keyword evidence="6" id="KW-0449">Lipoprotein</keyword>
<dbReference type="EMBL" id="FN653310">
    <property type="protein sequence ID" value="CBY14598.1"/>
    <property type="molecule type" value="Genomic_DNA"/>
</dbReference>
<dbReference type="PANTHER" id="PTHR23055">
    <property type="entry name" value="CALCIUM BINDING PROTEINS"/>
    <property type="match status" value="1"/>
</dbReference>
<organism evidence="9">
    <name type="scientific">Oikopleura dioica</name>
    <name type="common">Tunicate</name>
    <dbReference type="NCBI Taxonomy" id="34765"/>
    <lineage>
        <taxon>Eukaryota</taxon>
        <taxon>Metazoa</taxon>
        <taxon>Chordata</taxon>
        <taxon>Tunicata</taxon>
        <taxon>Appendicularia</taxon>
        <taxon>Copelata</taxon>
        <taxon>Oikopleuridae</taxon>
        <taxon>Oikopleura</taxon>
    </lineage>
</organism>
<evidence type="ECO:0000313" key="9">
    <source>
        <dbReference type="EMBL" id="CBY14598.1"/>
    </source>
</evidence>
<keyword evidence="4" id="KW-0677">Repeat</keyword>
<reference evidence="9" key="1">
    <citation type="journal article" date="2010" name="Science">
        <title>Plasticity of animal genome architecture unmasked by rapid evolution of a pelagic tunicate.</title>
        <authorList>
            <person name="Denoeud F."/>
            <person name="Henriet S."/>
            <person name="Mungpakdee S."/>
            <person name="Aury J.M."/>
            <person name="Da Silva C."/>
            <person name="Brinkmann H."/>
            <person name="Mikhaleva J."/>
            <person name="Olsen L.C."/>
            <person name="Jubin C."/>
            <person name="Canestro C."/>
            <person name="Bouquet J.M."/>
            <person name="Danks G."/>
            <person name="Poulain J."/>
            <person name="Campsteijn C."/>
            <person name="Adamski M."/>
            <person name="Cross I."/>
            <person name="Yadetie F."/>
            <person name="Muffato M."/>
            <person name="Louis A."/>
            <person name="Butcher S."/>
            <person name="Tsagkogeorga G."/>
            <person name="Konrad A."/>
            <person name="Singh S."/>
            <person name="Jensen M.F."/>
            <person name="Cong E.H."/>
            <person name="Eikeseth-Otteraa H."/>
            <person name="Noel B."/>
            <person name="Anthouard V."/>
            <person name="Porcel B.M."/>
            <person name="Kachouri-Lafond R."/>
            <person name="Nishino A."/>
            <person name="Ugolini M."/>
            <person name="Chourrout P."/>
            <person name="Nishida H."/>
            <person name="Aasland R."/>
            <person name="Huzurbazar S."/>
            <person name="Westhof E."/>
            <person name="Delsuc F."/>
            <person name="Lehrach H."/>
            <person name="Reinhardt R."/>
            <person name="Weissenbach J."/>
            <person name="Roy S.W."/>
            <person name="Artiguenave F."/>
            <person name="Postlethwait J.H."/>
            <person name="Manak J.R."/>
            <person name="Thompson E.M."/>
            <person name="Jaillon O."/>
            <person name="Du Pasquier L."/>
            <person name="Boudinot P."/>
            <person name="Liberles D.A."/>
            <person name="Volff J.N."/>
            <person name="Philippe H."/>
            <person name="Lenhard B."/>
            <person name="Roest Crollius H."/>
            <person name="Wincker P."/>
            <person name="Chourrout D."/>
        </authorList>
    </citation>
    <scope>NUCLEOTIDE SEQUENCE [LARGE SCALE GENOMIC DNA]</scope>
</reference>
<dbReference type="SUPFAM" id="SSF47473">
    <property type="entry name" value="EF-hand"/>
    <property type="match status" value="1"/>
</dbReference>
<proteinExistence type="inferred from homology"/>
<dbReference type="PANTHER" id="PTHR23055:SF198">
    <property type="entry name" value="NEURONAL CALCIUM SENSOR 1"/>
    <property type="match status" value="1"/>
</dbReference>
<evidence type="ECO:0000313" key="10">
    <source>
        <dbReference type="Proteomes" id="UP000001307"/>
    </source>
</evidence>
<gene>
    <name evidence="9" type="ORF">GSOID_T00007631001</name>
</gene>
<dbReference type="InterPro" id="IPR018247">
    <property type="entry name" value="EF_Hand_1_Ca_BS"/>
</dbReference>
<dbReference type="InterPro" id="IPR028846">
    <property type="entry name" value="Recoverin"/>
</dbReference>
<dbReference type="AlphaFoldDB" id="E4XY70"/>
<dbReference type="Pfam" id="PF13499">
    <property type="entry name" value="EF-hand_7"/>
    <property type="match status" value="1"/>
</dbReference>